<reference evidence="2 3" key="1">
    <citation type="submission" date="2020-08" db="EMBL/GenBank/DDBJ databases">
        <title>Genomic Encyclopedia of Type Strains, Phase IV (KMG-IV): sequencing the most valuable type-strain genomes for metagenomic binning, comparative biology and taxonomic classification.</title>
        <authorList>
            <person name="Goeker M."/>
        </authorList>
    </citation>
    <scope>NUCLEOTIDE SEQUENCE [LARGE SCALE GENOMIC DNA]</scope>
    <source>
        <strain evidence="2 3">DSM 28570</strain>
    </source>
</reference>
<name>A0A840UPK0_9BACT</name>
<organism evidence="2 3">
    <name type="scientific">Desulfoprunum benzoelyticum</name>
    <dbReference type="NCBI Taxonomy" id="1506996"/>
    <lineage>
        <taxon>Bacteria</taxon>
        <taxon>Pseudomonadati</taxon>
        <taxon>Thermodesulfobacteriota</taxon>
        <taxon>Desulfobulbia</taxon>
        <taxon>Desulfobulbales</taxon>
        <taxon>Desulfobulbaceae</taxon>
        <taxon>Desulfoprunum</taxon>
    </lineage>
</organism>
<dbReference type="Pfam" id="PF15919">
    <property type="entry name" value="HicB_lk_antitox"/>
    <property type="match status" value="1"/>
</dbReference>
<dbReference type="Gene3D" id="3.30.160.250">
    <property type="match status" value="1"/>
</dbReference>
<comment type="caution">
    <text evidence="2">The sequence shown here is derived from an EMBL/GenBank/DDBJ whole genome shotgun (WGS) entry which is preliminary data.</text>
</comment>
<dbReference type="InterPro" id="IPR031807">
    <property type="entry name" value="HicB-like"/>
</dbReference>
<accession>A0A840UPK0</accession>
<evidence type="ECO:0000313" key="2">
    <source>
        <dbReference type="EMBL" id="MBB5346766.1"/>
    </source>
</evidence>
<dbReference type="Proteomes" id="UP000539642">
    <property type="component" value="Unassembled WGS sequence"/>
</dbReference>
<evidence type="ECO:0000313" key="3">
    <source>
        <dbReference type="Proteomes" id="UP000539642"/>
    </source>
</evidence>
<dbReference type="SUPFAM" id="SSF143100">
    <property type="entry name" value="TTHA1013/TTHA0281-like"/>
    <property type="match status" value="1"/>
</dbReference>
<feature type="domain" description="HicB-like antitoxin of toxin-antitoxin system" evidence="1">
    <location>
        <begin position="10"/>
        <end position="127"/>
    </location>
</feature>
<proteinExistence type="predicted"/>
<protein>
    <submittedName>
        <fullName evidence="2">Putative RNase H-like HicB family nuclease</fullName>
    </submittedName>
</protein>
<keyword evidence="3" id="KW-1185">Reference proteome</keyword>
<dbReference type="EMBL" id="JACHEO010000001">
    <property type="protein sequence ID" value="MBB5346766.1"/>
    <property type="molecule type" value="Genomic_DNA"/>
</dbReference>
<evidence type="ECO:0000259" key="1">
    <source>
        <dbReference type="Pfam" id="PF15919"/>
    </source>
</evidence>
<gene>
    <name evidence="2" type="ORF">HNQ81_000473</name>
</gene>
<dbReference type="InterPro" id="IPR035069">
    <property type="entry name" value="TTHA1013/TTHA0281-like"/>
</dbReference>
<dbReference type="RefSeq" id="WP_183347890.1">
    <property type="nucleotide sequence ID" value="NZ_JACHEO010000001.1"/>
</dbReference>
<sequence>MTTYYAIFYKLESGGWGVRFPDAPSIHTSGKDLDEAVAMAVDALSGMLVVGRKGREYSAPSGYEAVMAQADKGELVFPIIPSEATMEEYRPKKRVNVMVPVDLLKRIDERVKATSGMDRSRFFSQAAEKSLR</sequence>
<dbReference type="AlphaFoldDB" id="A0A840UPK0"/>